<dbReference type="GO" id="GO:0005886">
    <property type="term" value="C:plasma membrane"/>
    <property type="evidence" value="ECO:0007669"/>
    <property type="project" value="UniProtKB-SubCell"/>
</dbReference>
<keyword evidence="3" id="KW-1003">Cell membrane</keyword>
<evidence type="ECO:0000256" key="5">
    <source>
        <dbReference type="ARBA" id="ARBA00022989"/>
    </source>
</evidence>
<feature type="transmembrane region" description="Helical" evidence="7">
    <location>
        <begin position="99"/>
        <end position="117"/>
    </location>
</feature>
<dbReference type="InterPro" id="IPR010627">
    <property type="entry name" value="Prepilin_pept_A24_N"/>
</dbReference>
<evidence type="ECO:0000313" key="11">
    <source>
        <dbReference type="Proteomes" id="UP000545876"/>
    </source>
</evidence>
<dbReference type="Gene3D" id="1.20.120.1220">
    <property type="match status" value="1"/>
</dbReference>
<gene>
    <name evidence="10" type="ORF">GX656_02375</name>
</gene>
<comment type="similarity">
    <text evidence="2">Belongs to the peptidase A24 family.</text>
</comment>
<feature type="transmembrane region" description="Helical" evidence="7">
    <location>
        <begin position="76"/>
        <end position="94"/>
    </location>
</feature>
<evidence type="ECO:0000259" key="8">
    <source>
        <dbReference type="Pfam" id="PF01478"/>
    </source>
</evidence>
<feature type="transmembrane region" description="Helical" evidence="7">
    <location>
        <begin position="129"/>
        <end position="160"/>
    </location>
</feature>
<name>A0A847D0V2_9BACT</name>
<keyword evidence="5 7" id="KW-1133">Transmembrane helix</keyword>
<accession>A0A847D0V2</accession>
<comment type="caution">
    <text evidence="10">The sequence shown here is derived from an EMBL/GenBank/DDBJ whole genome shotgun (WGS) entry which is preliminary data.</text>
</comment>
<evidence type="ECO:0000256" key="7">
    <source>
        <dbReference type="SAM" id="Phobius"/>
    </source>
</evidence>
<evidence type="ECO:0000259" key="9">
    <source>
        <dbReference type="Pfam" id="PF06750"/>
    </source>
</evidence>
<sequence length="251" mass="28764">MLIIYLCIFFLGASLASYINATLYRIEKNIKLSTLLTESSYCEKCKKKLTWYELIPCFGYLLIKGRCKNCRSKVNPYYPISEAFLGGSFLLLYLNSSHFYIWIILLFLFLLSYYDFLYKEIPRNLVHTLLIFSILVFILFIQIPLSVIITIGILLGIFLLTKIIKKSFGFGDILVLLSIGLVISPKQFLTTFWLSIVSALLYAIFNGLITKEDIKKIKIPMIPFISLSFVIGAVYGDVIFSKILQLIIPPL</sequence>
<dbReference type="Proteomes" id="UP000545876">
    <property type="component" value="Unassembled WGS sequence"/>
</dbReference>
<evidence type="ECO:0000256" key="3">
    <source>
        <dbReference type="ARBA" id="ARBA00022475"/>
    </source>
</evidence>
<feature type="transmembrane region" description="Helical" evidence="7">
    <location>
        <begin position="167"/>
        <end position="184"/>
    </location>
</feature>
<comment type="subcellular location">
    <subcellularLocation>
        <location evidence="1">Cell membrane</location>
        <topology evidence="1">Multi-pass membrane protein</topology>
    </subcellularLocation>
</comment>
<dbReference type="InterPro" id="IPR050882">
    <property type="entry name" value="Prepilin_peptidase/N-MTase"/>
</dbReference>
<dbReference type="AlphaFoldDB" id="A0A847D0V2"/>
<keyword evidence="4 7" id="KW-0812">Transmembrane</keyword>
<dbReference type="GO" id="GO:0004190">
    <property type="term" value="F:aspartic-type endopeptidase activity"/>
    <property type="evidence" value="ECO:0007669"/>
    <property type="project" value="InterPro"/>
</dbReference>
<evidence type="ECO:0000256" key="2">
    <source>
        <dbReference type="ARBA" id="ARBA00005801"/>
    </source>
</evidence>
<protein>
    <submittedName>
        <fullName evidence="10">Prepilin peptidase</fullName>
    </submittedName>
</protein>
<evidence type="ECO:0000256" key="6">
    <source>
        <dbReference type="ARBA" id="ARBA00023136"/>
    </source>
</evidence>
<evidence type="ECO:0000256" key="1">
    <source>
        <dbReference type="ARBA" id="ARBA00004651"/>
    </source>
</evidence>
<keyword evidence="6 7" id="KW-0472">Membrane</keyword>
<evidence type="ECO:0000256" key="4">
    <source>
        <dbReference type="ARBA" id="ARBA00022692"/>
    </source>
</evidence>
<feature type="domain" description="Prepilin type IV endopeptidase peptidase" evidence="8">
    <location>
        <begin position="102"/>
        <end position="204"/>
    </location>
</feature>
<proteinExistence type="inferred from homology"/>
<feature type="domain" description="Prepilin peptidase A24 N-terminal" evidence="9">
    <location>
        <begin position="11"/>
        <end position="94"/>
    </location>
</feature>
<dbReference type="PANTHER" id="PTHR30487">
    <property type="entry name" value="TYPE 4 PREPILIN-LIKE PROTEINS LEADER PEPTIDE-PROCESSING ENZYME"/>
    <property type="match status" value="1"/>
</dbReference>
<dbReference type="EMBL" id="JAAZBX010000007">
    <property type="protein sequence ID" value="NLD25462.1"/>
    <property type="molecule type" value="Genomic_DNA"/>
</dbReference>
<dbReference type="Pfam" id="PF01478">
    <property type="entry name" value="Peptidase_A24"/>
    <property type="match status" value="1"/>
</dbReference>
<dbReference type="Pfam" id="PF06750">
    <property type="entry name" value="A24_N_bact"/>
    <property type="match status" value="1"/>
</dbReference>
<dbReference type="PANTHER" id="PTHR30487:SF0">
    <property type="entry name" value="PREPILIN LEADER PEPTIDASE_N-METHYLTRANSFERASE-RELATED"/>
    <property type="match status" value="1"/>
</dbReference>
<dbReference type="GO" id="GO:0006465">
    <property type="term" value="P:signal peptide processing"/>
    <property type="evidence" value="ECO:0007669"/>
    <property type="project" value="TreeGrafter"/>
</dbReference>
<organism evidence="10 11">
    <name type="scientific">Candidatus Dojkabacteria bacterium</name>
    <dbReference type="NCBI Taxonomy" id="2099670"/>
    <lineage>
        <taxon>Bacteria</taxon>
        <taxon>Candidatus Dojkabacteria</taxon>
    </lineage>
</organism>
<feature type="transmembrane region" description="Helical" evidence="7">
    <location>
        <begin position="221"/>
        <end position="248"/>
    </location>
</feature>
<feature type="transmembrane region" description="Helical" evidence="7">
    <location>
        <begin position="190"/>
        <end position="209"/>
    </location>
</feature>
<reference evidence="10 11" key="1">
    <citation type="journal article" date="2020" name="Biotechnol. Biofuels">
        <title>New insights from the biogas microbiome by comprehensive genome-resolved metagenomics of nearly 1600 species originating from multiple anaerobic digesters.</title>
        <authorList>
            <person name="Campanaro S."/>
            <person name="Treu L."/>
            <person name="Rodriguez-R L.M."/>
            <person name="Kovalovszki A."/>
            <person name="Ziels R.M."/>
            <person name="Maus I."/>
            <person name="Zhu X."/>
            <person name="Kougias P.G."/>
            <person name="Basile A."/>
            <person name="Luo G."/>
            <person name="Schluter A."/>
            <person name="Konstantinidis K.T."/>
            <person name="Angelidaki I."/>
        </authorList>
    </citation>
    <scope>NUCLEOTIDE SEQUENCE [LARGE SCALE GENOMIC DNA]</scope>
    <source>
        <strain evidence="10">AS06rmzACSIP_65</strain>
    </source>
</reference>
<dbReference type="InterPro" id="IPR000045">
    <property type="entry name" value="Prepilin_IV_endopep_pep"/>
</dbReference>
<evidence type="ECO:0000313" key="10">
    <source>
        <dbReference type="EMBL" id="NLD25462.1"/>
    </source>
</evidence>